<dbReference type="AlphaFoldDB" id="A0A382KV99"/>
<name>A0A382KV99_9ZZZZ</name>
<protein>
    <submittedName>
        <fullName evidence="1">Uncharacterized protein</fullName>
    </submittedName>
</protein>
<gene>
    <name evidence="1" type="ORF">METZ01_LOCUS281244</name>
</gene>
<dbReference type="EMBL" id="UINC01083058">
    <property type="protein sequence ID" value="SVC28390.1"/>
    <property type="molecule type" value="Genomic_DNA"/>
</dbReference>
<evidence type="ECO:0000313" key="1">
    <source>
        <dbReference type="EMBL" id="SVC28390.1"/>
    </source>
</evidence>
<sequence length="89" mass="9897">MTSKKNESNMTPTQKYKFLFESLYKLCEEMKWGDPMSYARSREILIAGTLGHKIANTLSGADAIDEDGECEYKSTISTSINGSYNGISV</sequence>
<proteinExistence type="predicted"/>
<accession>A0A382KV99</accession>
<organism evidence="1">
    <name type="scientific">marine metagenome</name>
    <dbReference type="NCBI Taxonomy" id="408172"/>
    <lineage>
        <taxon>unclassified sequences</taxon>
        <taxon>metagenomes</taxon>
        <taxon>ecological metagenomes</taxon>
    </lineage>
</organism>
<feature type="non-terminal residue" evidence="1">
    <location>
        <position position="89"/>
    </location>
</feature>
<reference evidence="1" key="1">
    <citation type="submission" date="2018-05" db="EMBL/GenBank/DDBJ databases">
        <authorList>
            <person name="Lanie J.A."/>
            <person name="Ng W.-L."/>
            <person name="Kazmierczak K.M."/>
            <person name="Andrzejewski T.M."/>
            <person name="Davidsen T.M."/>
            <person name="Wayne K.J."/>
            <person name="Tettelin H."/>
            <person name="Glass J.I."/>
            <person name="Rusch D."/>
            <person name="Podicherti R."/>
            <person name="Tsui H.-C.T."/>
            <person name="Winkler M.E."/>
        </authorList>
    </citation>
    <scope>NUCLEOTIDE SEQUENCE</scope>
</reference>